<keyword evidence="2" id="KW-0472">Membrane</keyword>
<evidence type="ECO:0000313" key="4">
    <source>
        <dbReference type="Proteomes" id="UP000284375"/>
    </source>
</evidence>
<keyword evidence="2" id="KW-0812">Transmembrane</keyword>
<reference evidence="3 4" key="1">
    <citation type="submission" date="2015-09" db="EMBL/GenBank/DDBJ databases">
        <title>Host preference determinants of Valsa canker pathogens revealed by comparative genomics.</title>
        <authorList>
            <person name="Yin Z."/>
            <person name="Huang L."/>
        </authorList>
    </citation>
    <scope>NUCLEOTIDE SEQUENCE [LARGE SCALE GENOMIC DNA]</scope>
    <source>
        <strain evidence="3 4">YSFL</strain>
    </source>
</reference>
<gene>
    <name evidence="3" type="ORF">VSDG_08953</name>
</gene>
<name>A0A423VD48_CYTCH</name>
<organism evidence="3 4">
    <name type="scientific">Cytospora chrysosperma</name>
    <name type="common">Cytospora canker fungus</name>
    <name type="synonym">Sphaeria chrysosperma</name>
    <dbReference type="NCBI Taxonomy" id="252740"/>
    <lineage>
        <taxon>Eukaryota</taxon>
        <taxon>Fungi</taxon>
        <taxon>Dikarya</taxon>
        <taxon>Ascomycota</taxon>
        <taxon>Pezizomycotina</taxon>
        <taxon>Sordariomycetes</taxon>
        <taxon>Sordariomycetidae</taxon>
        <taxon>Diaporthales</taxon>
        <taxon>Cytosporaceae</taxon>
        <taxon>Cytospora</taxon>
    </lineage>
</organism>
<dbReference type="EMBL" id="LJZO01000062">
    <property type="protein sequence ID" value="ROV88900.1"/>
    <property type="molecule type" value="Genomic_DNA"/>
</dbReference>
<feature type="compositionally biased region" description="Basic and acidic residues" evidence="1">
    <location>
        <begin position="19"/>
        <end position="37"/>
    </location>
</feature>
<feature type="region of interest" description="Disordered" evidence="1">
    <location>
        <begin position="67"/>
        <end position="86"/>
    </location>
</feature>
<keyword evidence="4" id="KW-1185">Reference proteome</keyword>
<sequence>MADSHPDSGKTTTTPSEHGGTETDLHNQDSPSQDHPRRFSQYAEAIENPLPQLAFESVPEPVSNLEELECDDATSTRPVVQPDDPVDRRSSAVVYAGEEPSRFRKYRTPMIIGLVIAVIVLTGTIVGVVVSNRGHGGFGGGGASFKYCSFVNGRLLSHSQLDDKRGRISSAFRCHFFYTLLFDTIFHPAIIYSTPKECADTSTYLTAVSFMSIVGGTGYHMEYQAIDNATACCIYCYTQVPDGCDSWYWSGGFIGTACSMITGWKGSDSDSTCPNGHTSVSFQQTSENKSYVGGAGPCASLISSSGWGP</sequence>
<feature type="region of interest" description="Disordered" evidence="1">
    <location>
        <begin position="1"/>
        <end position="42"/>
    </location>
</feature>
<evidence type="ECO:0000313" key="3">
    <source>
        <dbReference type="EMBL" id="ROV88900.1"/>
    </source>
</evidence>
<protein>
    <submittedName>
        <fullName evidence="3">Uncharacterized protein</fullName>
    </submittedName>
</protein>
<proteinExistence type="predicted"/>
<dbReference type="AlphaFoldDB" id="A0A423VD48"/>
<evidence type="ECO:0000256" key="2">
    <source>
        <dbReference type="SAM" id="Phobius"/>
    </source>
</evidence>
<feature type="transmembrane region" description="Helical" evidence="2">
    <location>
        <begin position="111"/>
        <end position="130"/>
    </location>
</feature>
<keyword evidence="2" id="KW-1133">Transmembrane helix</keyword>
<comment type="caution">
    <text evidence="3">The sequence shown here is derived from an EMBL/GenBank/DDBJ whole genome shotgun (WGS) entry which is preliminary data.</text>
</comment>
<dbReference type="Proteomes" id="UP000284375">
    <property type="component" value="Unassembled WGS sequence"/>
</dbReference>
<accession>A0A423VD48</accession>
<evidence type="ECO:0000256" key="1">
    <source>
        <dbReference type="SAM" id="MobiDB-lite"/>
    </source>
</evidence>
<dbReference type="OrthoDB" id="5234032at2759"/>